<dbReference type="AlphaFoldDB" id="A0A0D9YNT2"/>
<organism evidence="1">
    <name type="scientific">Oryza glumipatula</name>
    <dbReference type="NCBI Taxonomy" id="40148"/>
    <lineage>
        <taxon>Eukaryota</taxon>
        <taxon>Viridiplantae</taxon>
        <taxon>Streptophyta</taxon>
        <taxon>Embryophyta</taxon>
        <taxon>Tracheophyta</taxon>
        <taxon>Spermatophyta</taxon>
        <taxon>Magnoliopsida</taxon>
        <taxon>Liliopsida</taxon>
        <taxon>Poales</taxon>
        <taxon>Poaceae</taxon>
        <taxon>BOP clade</taxon>
        <taxon>Oryzoideae</taxon>
        <taxon>Oryzeae</taxon>
        <taxon>Oryzinae</taxon>
        <taxon>Oryza</taxon>
    </lineage>
</organism>
<protein>
    <submittedName>
        <fullName evidence="1">Uncharacterized protein</fullName>
    </submittedName>
</protein>
<dbReference type="EnsemblPlants" id="OGLUM02G07550.3">
    <property type="protein sequence ID" value="OGLUM02G07550.3"/>
    <property type="gene ID" value="OGLUM02G07550"/>
</dbReference>
<accession>A0A0D9YNT2</accession>
<name>A0A0D9YNT2_9ORYZ</name>
<evidence type="ECO:0000313" key="1">
    <source>
        <dbReference type="EnsemblPlants" id="OGLUM02G07550.3"/>
    </source>
</evidence>
<reference evidence="1" key="1">
    <citation type="submission" date="2015-04" db="UniProtKB">
        <authorList>
            <consortium name="EnsemblPlants"/>
        </authorList>
    </citation>
    <scope>IDENTIFICATION</scope>
</reference>
<sequence>MMFTEGLDESAISWIKQGTGSPAPPPPRSPLAERLPAGQIAAPRSPALYGRGCSVVGVGVGGGVGNGLFSPKSLPPVRTTARHSGLLGRHHHSVLLAAADSEEEDGEEGEESVASWGVPDDCYYGNFSDTLEEEEEDGACSSGDSSLLRRAMDRGGVAFDDEVTSQLSRRGGGGGLVRGQSKENLRVEVRAASAFAGKCSSGHNTVDSTSHEHYFGEQKFQAIGTPSAPPIAGDGVEAIFDTVAETKGGLERAGVSSVADILAQDVHEPELPTRSNVQEDGVHVPYVESNLLAQMPSFTANVQSAWQSFVAYDACFRICLNAWARNCMEAPEFLRDECMVLRSAFGIQSFLLHPKHKSQDDGKSIYDKDGSCNMKGRKLVKQIEIEVKKIRVVPQRPKLRATSSFRNLYMQAGSEYVRQISKILKSQVTMLTSTSSTSLPEEMFTCTLELQSSCKDNQRDSISPQYLKPGTGESQLFYLESQGDSILVEVQDNNRVVIGRAKIQVSSITDTHLCINFSVSSDNQGAAKMLQGGPAVDTIVYDMVLEAAMRAQNFNSKMLHVSGSWKWLLDEFSDYYGVSDAYRKLRYLSYILNVATPTKDCLELAYELLLPVMKARDDRTLTRQERSILLDCEDRIKSLLAVVFENYKSLDENSPTGLSDLFGPISDCAAPALAPAVQIFSVLHDILSNEAQNILRNYLQTAAAKRCRRHMIETDEFMSSNNDSLLTDPMAISAAYLKMKTICINISREIQADIKIHNQNILPSSIDLPNIAASLYSTELCKRLKGFLSASPPSRPLEHVAELLIATADFERDLDSWQVRPVHGGVVSRDLFHGYIMVWIEDTRLQLLDNCRADKAIADVEREIMKALEKQYMETLLPLRDGIPKILEKQVQRLTRRQSISPYVVPNQLGTFMNTVKRMLDVLHCRVEDSLKSWAAYLTITNGNAVFGEQMNSITVMLRKKYKKYLQAIVEKLVSNAQANRTTRLKRILEETRESEGESDIRERMQALRVHLSDSIYNLHEVFSSRIFVAICRGFWDRLGQIVLRFLESRKENRIWYRGSDYALGDRDLDPPQSVVDARSILC</sequence>
<dbReference type="PANTHER" id="PTHR31110:SF3">
    <property type="entry name" value="PORTAL PROTEIN"/>
    <property type="match status" value="1"/>
</dbReference>
<evidence type="ECO:0000313" key="2">
    <source>
        <dbReference type="Proteomes" id="UP000026961"/>
    </source>
</evidence>
<reference evidence="1" key="2">
    <citation type="submission" date="2018-05" db="EMBL/GenBank/DDBJ databases">
        <title>OgluRS3 (Oryza glumaepatula Reference Sequence Version 3).</title>
        <authorList>
            <person name="Zhang J."/>
            <person name="Kudrna D."/>
            <person name="Lee S."/>
            <person name="Talag J."/>
            <person name="Welchert J."/>
            <person name="Wing R.A."/>
        </authorList>
    </citation>
    <scope>NUCLEOTIDE SEQUENCE [LARGE SCALE GENOMIC DNA]</scope>
</reference>
<dbReference type="Gramene" id="OGLUM02G07550.3">
    <property type="protein sequence ID" value="OGLUM02G07550.3"/>
    <property type="gene ID" value="OGLUM02G07550"/>
</dbReference>
<proteinExistence type="predicted"/>
<keyword evidence="2" id="KW-1185">Reference proteome</keyword>
<dbReference type="Proteomes" id="UP000026961">
    <property type="component" value="Chromosome 2"/>
</dbReference>
<dbReference type="PANTHER" id="PTHR31110">
    <property type="entry name" value="PESTICIDAL CRYSTAL CRY8BA PROTEIN"/>
    <property type="match status" value="1"/>
</dbReference>